<comment type="cofactor">
    <cofactor evidence="1">
        <name>FAD</name>
        <dbReference type="ChEBI" id="CHEBI:57692"/>
    </cofactor>
</comment>
<dbReference type="GO" id="GO:0034975">
    <property type="term" value="P:protein folding in endoplasmic reticulum"/>
    <property type="evidence" value="ECO:0007669"/>
    <property type="project" value="InterPro"/>
</dbReference>
<dbReference type="SUPFAM" id="SSF110019">
    <property type="entry name" value="ERO1-like"/>
    <property type="match status" value="1"/>
</dbReference>
<dbReference type="InterPro" id="IPR007266">
    <property type="entry name" value="Ero1"/>
</dbReference>
<evidence type="ECO:0000313" key="18">
    <source>
        <dbReference type="Proteomes" id="UP000039865"/>
    </source>
</evidence>
<keyword evidence="5" id="KW-0285">Flavoprotein</keyword>
<dbReference type="GO" id="GO:0071949">
    <property type="term" value="F:FAD binding"/>
    <property type="evidence" value="ECO:0007669"/>
    <property type="project" value="InterPro"/>
</dbReference>
<keyword evidence="9" id="KW-0249">Electron transport</keyword>
<evidence type="ECO:0000256" key="14">
    <source>
        <dbReference type="ARBA" id="ARBA00023284"/>
    </source>
</evidence>
<evidence type="ECO:0000256" key="5">
    <source>
        <dbReference type="ARBA" id="ARBA00022630"/>
    </source>
</evidence>
<evidence type="ECO:0000256" key="10">
    <source>
        <dbReference type="ARBA" id="ARBA00023002"/>
    </source>
</evidence>
<gene>
    <name evidence="17" type="primary">Contig19315.g20477</name>
    <name evidence="17" type="ORF">STYLEM_10925</name>
</gene>
<comment type="subcellular location">
    <subcellularLocation>
        <location evidence="2">Endoplasmic reticulum membrane</location>
        <topology evidence="2">Peripheral membrane protein</topology>
        <orientation evidence="2">Lumenal side</orientation>
    </subcellularLocation>
</comment>
<keyword evidence="11 16" id="KW-0472">Membrane</keyword>
<dbReference type="GO" id="GO:0016972">
    <property type="term" value="F:thiol oxidase activity"/>
    <property type="evidence" value="ECO:0007669"/>
    <property type="project" value="InterPro"/>
</dbReference>
<name>A0A078AJ33_STYLE</name>
<evidence type="ECO:0000256" key="13">
    <source>
        <dbReference type="ARBA" id="ARBA00023180"/>
    </source>
</evidence>
<keyword evidence="14" id="KW-0676">Redox-active center</keyword>
<keyword evidence="13" id="KW-0325">Glycoprotein</keyword>
<evidence type="ECO:0000256" key="15">
    <source>
        <dbReference type="SAM" id="MobiDB-lite"/>
    </source>
</evidence>
<evidence type="ECO:0000256" key="2">
    <source>
        <dbReference type="ARBA" id="ARBA00004367"/>
    </source>
</evidence>
<evidence type="ECO:0000256" key="4">
    <source>
        <dbReference type="ARBA" id="ARBA00022448"/>
    </source>
</evidence>
<dbReference type="InterPro" id="IPR037192">
    <property type="entry name" value="ERO1-like_sf"/>
</dbReference>
<evidence type="ECO:0000256" key="9">
    <source>
        <dbReference type="ARBA" id="ARBA00022982"/>
    </source>
</evidence>
<keyword evidence="7" id="KW-0256">Endoplasmic reticulum</keyword>
<evidence type="ECO:0000256" key="3">
    <source>
        <dbReference type="ARBA" id="ARBA00008277"/>
    </source>
</evidence>
<keyword evidence="6" id="KW-0732">Signal</keyword>
<dbReference type="Pfam" id="PF04137">
    <property type="entry name" value="ERO1"/>
    <property type="match status" value="1"/>
</dbReference>
<protein>
    <submittedName>
        <fullName evidence="17">Endoplasmic oxidoreductin-1-like</fullName>
    </submittedName>
</protein>
<keyword evidence="16" id="KW-0812">Transmembrane</keyword>
<evidence type="ECO:0000256" key="1">
    <source>
        <dbReference type="ARBA" id="ARBA00001974"/>
    </source>
</evidence>
<keyword evidence="8" id="KW-0274">FAD</keyword>
<organism evidence="17 18">
    <name type="scientific">Stylonychia lemnae</name>
    <name type="common">Ciliate</name>
    <dbReference type="NCBI Taxonomy" id="5949"/>
    <lineage>
        <taxon>Eukaryota</taxon>
        <taxon>Sar</taxon>
        <taxon>Alveolata</taxon>
        <taxon>Ciliophora</taxon>
        <taxon>Intramacronucleata</taxon>
        <taxon>Spirotrichea</taxon>
        <taxon>Stichotrichia</taxon>
        <taxon>Sporadotrichida</taxon>
        <taxon>Oxytrichidae</taxon>
        <taxon>Stylonychinae</taxon>
        <taxon>Stylonychia</taxon>
    </lineage>
</organism>
<dbReference type="GO" id="GO:0015035">
    <property type="term" value="F:protein-disulfide reductase activity"/>
    <property type="evidence" value="ECO:0007669"/>
    <property type="project" value="InterPro"/>
</dbReference>
<evidence type="ECO:0000256" key="16">
    <source>
        <dbReference type="SAM" id="Phobius"/>
    </source>
</evidence>
<keyword evidence="12" id="KW-1015">Disulfide bond</keyword>
<feature type="transmembrane region" description="Helical" evidence="16">
    <location>
        <begin position="5"/>
        <end position="24"/>
    </location>
</feature>
<reference evidence="17 18" key="1">
    <citation type="submission" date="2014-06" db="EMBL/GenBank/DDBJ databases">
        <authorList>
            <person name="Swart Estienne"/>
        </authorList>
    </citation>
    <scope>NUCLEOTIDE SEQUENCE [LARGE SCALE GENOMIC DNA]</scope>
    <source>
        <strain evidence="17 18">130c</strain>
    </source>
</reference>
<evidence type="ECO:0000256" key="8">
    <source>
        <dbReference type="ARBA" id="ARBA00022827"/>
    </source>
</evidence>
<evidence type="ECO:0000256" key="7">
    <source>
        <dbReference type="ARBA" id="ARBA00022824"/>
    </source>
</evidence>
<comment type="similarity">
    <text evidence="3">Belongs to the EROs family.</text>
</comment>
<dbReference type="AlphaFoldDB" id="A0A078AJ33"/>
<evidence type="ECO:0000256" key="11">
    <source>
        <dbReference type="ARBA" id="ARBA00023136"/>
    </source>
</evidence>
<sequence length="421" mass="49089">MIRNVLIIGVIFTVIYVKMFLGVYNKDELSEKVYTDLLGKGITGKEILLLSQSIDGYIKDLKKIQNITVIEAPDMLFQEKSKDGYNLNKPITSAKSLKNLRIKERNRDIQFVQDMNQSSSQQNSETSQIQQQRLLNLLFNAIEYNGHSGSEIWEYIFDKILKVNPREDEYIDASNRDDILISLISGLKSSLDMKIATSMVDNQGFSLNQLQISDHIHNLVGQFPERVKGLYLYYGFLLKKVADKKEQFKNLDESFNSQRIWNRLVDEIENVLKLNSQFSKININQEESLIEIQNVLNCIENRDCHICKLHLMLFLNSLKNLDDSVENLKFGESIRSYRGLIISILASLYILDFYTKRQMEFDINKRDEKIRKIYEEKERKLKEQDEKERKANKKANGLDSSEDEDKQVIGNILDELKEKQD</sequence>
<keyword evidence="18" id="KW-1185">Reference proteome</keyword>
<evidence type="ECO:0000256" key="12">
    <source>
        <dbReference type="ARBA" id="ARBA00023157"/>
    </source>
</evidence>
<keyword evidence="4" id="KW-0813">Transport</keyword>
<keyword evidence="10" id="KW-0560">Oxidoreductase</keyword>
<proteinExistence type="inferred from homology"/>
<dbReference type="Proteomes" id="UP000039865">
    <property type="component" value="Unassembled WGS sequence"/>
</dbReference>
<keyword evidence="16" id="KW-1133">Transmembrane helix</keyword>
<accession>A0A078AJ33</accession>
<feature type="region of interest" description="Disordered" evidence="15">
    <location>
        <begin position="381"/>
        <end position="407"/>
    </location>
</feature>
<dbReference type="EMBL" id="CCKQ01010394">
    <property type="protein sequence ID" value="CDW81901.1"/>
    <property type="molecule type" value="Genomic_DNA"/>
</dbReference>
<evidence type="ECO:0000256" key="6">
    <source>
        <dbReference type="ARBA" id="ARBA00022729"/>
    </source>
</evidence>
<dbReference type="InParanoid" id="A0A078AJ33"/>
<dbReference type="GO" id="GO:0005789">
    <property type="term" value="C:endoplasmic reticulum membrane"/>
    <property type="evidence" value="ECO:0007669"/>
    <property type="project" value="UniProtKB-SubCell"/>
</dbReference>
<evidence type="ECO:0000313" key="17">
    <source>
        <dbReference type="EMBL" id="CDW81901.1"/>
    </source>
</evidence>